<evidence type="ECO:0000313" key="3">
    <source>
        <dbReference type="EMBL" id="KXN68854.1"/>
    </source>
</evidence>
<evidence type="ECO:0000256" key="1">
    <source>
        <dbReference type="ARBA" id="ARBA00023002"/>
    </source>
</evidence>
<dbReference type="PANTHER" id="PTHR43157:SF31">
    <property type="entry name" value="PHOSPHATIDYLINOSITOL-GLYCAN BIOSYNTHESIS CLASS F PROTEIN"/>
    <property type="match status" value="1"/>
</dbReference>
<keyword evidence="1" id="KW-0560">Oxidoreductase</keyword>
<name>A0A137P1U5_CONC2</name>
<dbReference type="GO" id="GO:0016491">
    <property type="term" value="F:oxidoreductase activity"/>
    <property type="evidence" value="ECO:0007669"/>
    <property type="project" value="UniProtKB-KW"/>
</dbReference>
<dbReference type="AlphaFoldDB" id="A0A137P1U5"/>
<dbReference type="InterPro" id="IPR002347">
    <property type="entry name" value="SDR_fam"/>
</dbReference>
<dbReference type="CDD" id="cd05327">
    <property type="entry name" value="retinol-DH_like_SDR_c_like"/>
    <property type="match status" value="1"/>
</dbReference>
<dbReference type="PRINTS" id="PR00080">
    <property type="entry name" value="SDRFAMILY"/>
</dbReference>
<dbReference type="InterPro" id="IPR036291">
    <property type="entry name" value="NAD(P)-bd_dom_sf"/>
</dbReference>
<evidence type="ECO:0000313" key="4">
    <source>
        <dbReference type="Proteomes" id="UP000070444"/>
    </source>
</evidence>
<dbReference type="PANTHER" id="PTHR43157">
    <property type="entry name" value="PHOSPHATIDYLINOSITOL-GLYCAN BIOSYNTHESIS CLASS F PROTEIN-RELATED"/>
    <property type="match status" value="1"/>
</dbReference>
<keyword evidence="4" id="KW-1185">Reference proteome</keyword>
<accession>A0A137P1U5</accession>
<dbReference type="Pfam" id="PF00106">
    <property type="entry name" value="adh_short"/>
    <property type="match status" value="1"/>
</dbReference>
<comment type="similarity">
    <text evidence="2">Belongs to the short-chain dehydrogenases/reductases (SDR) family.</text>
</comment>
<organism evidence="3 4">
    <name type="scientific">Conidiobolus coronatus (strain ATCC 28846 / CBS 209.66 / NRRL 28638)</name>
    <name type="common">Delacroixia coronata</name>
    <dbReference type="NCBI Taxonomy" id="796925"/>
    <lineage>
        <taxon>Eukaryota</taxon>
        <taxon>Fungi</taxon>
        <taxon>Fungi incertae sedis</taxon>
        <taxon>Zoopagomycota</taxon>
        <taxon>Entomophthoromycotina</taxon>
        <taxon>Entomophthoromycetes</taxon>
        <taxon>Entomophthorales</taxon>
        <taxon>Ancylistaceae</taxon>
        <taxon>Conidiobolus</taxon>
    </lineage>
</organism>
<protein>
    <submittedName>
        <fullName evidence="3">NAD(P)-binding protein</fullName>
    </submittedName>
</protein>
<reference evidence="3 4" key="1">
    <citation type="journal article" date="2015" name="Genome Biol. Evol.">
        <title>Phylogenomic analyses indicate that early fungi evolved digesting cell walls of algal ancestors of land plants.</title>
        <authorList>
            <person name="Chang Y."/>
            <person name="Wang S."/>
            <person name="Sekimoto S."/>
            <person name="Aerts A.L."/>
            <person name="Choi C."/>
            <person name="Clum A."/>
            <person name="LaButti K.M."/>
            <person name="Lindquist E.A."/>
            <person name="Yee Ngan C."/>
            <person name="Ohm R.A."/>
            <person name="Salamov A.A."/>
            <person name="Grigoriev I.V."/>
            <person name="Spatafora J.W."/>
            <person name="Berbee M.L."/>
        </authorList>
    </citation>
    <scope>NUCLEOTIDE SEQUENCE [LARGE SCALE GENOMIC DNA]</scope>
    <source>
        <strain evidence="3 4">NRRL 28638</strain>
    </source>
</reference>
<dbReference type="PRINTS" id="PR00081">
    <property type="entry name" value="GDHRDH"/>
</dbReference>
<sequence length="316" mass="35162">MSFNAVLAIIKDVVSHLQPLNIQYFDLTGKTALVTGANSGIGFYTALLLAKMSCNVIIASSNLNKSLKACETLKQLSGNPEISAMHLNLASFNSIDKFIEDFTSKFDKVDIIINNSGVAMDKFTLTENNFETTLQVNYLGPFYMTLKLLPLVEKAKDARIVNVSSFMHKIFTFETPFNFNIANSKNYSLYKEYARTKLYNVLFTRALSIKLRPKKITVVSCHPGLVSTNLDVNMRQGSSSDRFQSSVIGYITDIIGRKGEQCGMTSVFAATSDRVVSGGYYDACVLDFTSKMGKDVKLANQLFDYTLEELKLNFDS</sequence>
<gene>
    <name evidence="3" type="ORF">CONCODRAFT_8818</name>
</gene>
<dbReference type="OMA" id="MFTFELA"/>
<dbReference type="Proteomes" id="UP000070444">
    <property type="component" value="Unassembled WGS sequence"/>
</dbReference>
<proteinExistence type="inferred from homology"/>
<dbReference type="Gene3D" id="3.40.50.720">
    <property type="entry name" value="NAD(P)-binding Rossmann-like Domain"/>
    <property type="match status" value="1"/>
</dbReference>
<evidence type="ECO:0000256" key="2">
    <source>
        <dbReference type="RuleBase" id="RU000363"/>
    </source>
</evidence>
<dbReference type="OrthoDB" id="191139at2759"/>
<dbReference type="EMBL" id="KQ964558">
    <property type="protein sequence ID" value="KXN68854.1"/>
    <property type="molecule type" value="Genomic_DNA"/>
</dbReference>
<dbReference type="STRING" id="796925.A0A137P1U5"/>
<dbReference type="SUPFAM" id="SSF51735">
    <property type="entry name" value="NAD(P)-binding Rossmann-fold domains"/>
    <property type="match status" value="1"/>
</dbReference>